<organism evidence="2">
    <name type="scientific">Tanacetum cinerariifolium</name>
    <name type="common">Dalmatian daisy</name>
    <name type="synonym">Chrysanthemum cinerariifolium</name>
    <dbReference type="NCBI Taxonomy" id="118510"/>
    <lineage>
        <taxon>Eukaryota</taxon>
        <taxon>Viridiplantae</taxon>
        <taxon>Streptophyta</taxon>
        <taxon>Embryophyta</taxon>
        <taxon>Tracheophyta</taxon>
        <taxon>Spermatophyta</taxon>
        <taxon>Magnoliopsida</taxon>
        <taxon>eudicotyledons</taxon>
        <taxon>Gunneridae</taxon>
        <taxon>Pentapetalae</taxon>
        <taxon>asterids</taxon>
        <taxon>campanulids</taxon>
        <taxon>Asterales</taxon>
        <taxon>Asteraceae</taxon>
        <taxon>Asteroideae</taxon>
        <taxon>Anthemideae</taxon>
        <taxon>Anthemidinae</taxon>
        <taxon>Tanacetum</taxon>
    </lineage>
</organism>
<reference evidence="2" key="1">
    <citation type="journal article" date="2019" name="Sci. Rep.">
        <title>Draft genome of Tanacetum cinerariifolium, the natural source of mosquito coil.</title>
        <authorList>
            <person name="Yamashiro T."/>
            <person name="Shiraishi A."/>
            <person name="Satake H."/>
            <person name="Nakayama K."/>
        </authorList>
    </citation>
    <scope>NUCLEOTIDE SEQUENCE</scope>
</reference>
<dbReference type="GO" id="GO:0016740">
    <property type="term" value="F:transferase activity"/>
    <property type="evidence" value="ECO:0007669"/>
    <property type="project" value="UniProtKB-KW"/>
</dbReference>
<dbReference type="InterPro" id="IPR012337">
    <property type="entry name" value="RNaseH-like_sf"/>
</dbReference>
<sequence>MHVHKLAKINVNEIIARHGVPVSIVSDRDGRFTYNFWQYFQEELGTRGNWDDNLPLVEFTYNNSYHTSIKMPPYEMLYRRSCRTPVCWDEVGSRELASTDVVLATTEKIETIRERLKEAHDRWKSYANKRRRPIEFDVGDFVMLKVSLWKGVLRFKNKGKLSPRFIGPFKFLKKVGEVAYTLELPEEIRGIHNTFYVSYLRKCILDESSVITLEDVKINPELTFQEQPVAILGRKSRQLRNKEISLVKVEWKHRNGTSIRWEPEEKTRIRHPHLFQE</sequence>
<dbReference type="SUPFAM" id="SSF53098">
    <property type="entry name" value="Ribonuclease H-like"/>
    <property type="match status" value="1"/>
</dbReference>
<dbReference type="InterPro" id="IPR056924">
    <property type="entry name" value="SH3_Tf2-1"/>
</dbReference>
<dbReference type="Gene3D" id="3.30.420.10">
    <property type="entry name" value="Ribonuclease H-like superfamily/Ribonuclease H"/>
    <property type="match status" value="1"/>
</dbReference>
<dbReference type="EMBL" id="BKCJ010007499">
    <property type="protein sequence ID" value="GEU77560.1"/>
    <property type="molecule type" value="Genomic_DNA"/>
</dbReference>
<gene>
    <name evidence="2" type="ORF">Tci_049538</name>
</gene>
<dbReference type="AlphaFoldDB" id="A0A6L2MUQ4"/>
<dbReference type="GO" id="GO:0003676">
    <property type="term" value="F:nucleic acid binding"/>
    <property type="evidence" value="ECO:0007669"/>
    <property type="project" value="InterPro"/>
</dbReference>
<dbReference type="PANTHER" id="PTHR46148:SF57">
    <property type="entry name" value="OS12G0499874 PROTEIN"/>
    <property type="match status" value="1"/>
</dbReference>
<dbReference type="PANTHER" id="PTHR46148">
    <property type="entry name" value="CHROMO DOMAIN-CONTAINING PROTEIN"/>
    <property type="match status" value="1"/>
</dbReference>
<accession>A0A6L2MUQ4</accession>
<keyword evidence="2" id="KW-0808">Transferase</keyword>
<comment type="caution">
    <text evidence="2">The sequence shown here is derived from an EMBL/GenBank/DDBJ whole genome shotgun (WGS) entry which is preliminary data.</text>
</comment>
<feature type="domain" description="Tf2-1-like SH3-like" evidence="1">
    <location>
        <begin position="139"/>
        <end position="203"/>
    </location>
</feature>
<name>A0A6L2MUQ4_TANCI</name>
<dbReference type="Pfam" id="PF24626">
    <property type="entry name" value="SH3_Tf2-1"/>
    <property type="match status" value="1"/>
</dbReference>
<protein>
    <submittedName>
        <fullName evidence="2">Putative nucleotidyltransferase, ribonuclease H</fullName>
    </submittedName>
</protein>
<dbReference type="InterPro" id="IPR036397">
    <property type="entry name" value="RNaseH_sf"/>
</dbReference>
<evidence type="ECO:0000313" key="2">
    <source>
        <dbReference type="EMBL" id="GEU77560.1"/>
    </source>
</evidence>
<proteinExistence type="predicted"/>
<evidence type="ECO:0000259" key="1">
    <source>
        <dbReference type="Pfam" id="PF24626"/>
    </source>
</evidence>